<feature type="compositionally biased region" description="Acidic residues" evidence="2">
    <location>
        <begin position="269"/>
        <end position="282"/>
    </location>
</feature>
<name>A0ABR1G9J3_AURAN</name>
<evidence type="ECO:0000256" key="1">
    <source>
        <dbReference type="SAM" id="Coils"/>
    </source>
</evidence>
<evidence type="ECO:0000313" key="3">
    <source>
        <dbReference type="EMBL" id="KAK7249936.1"/>
    </source>
</evidence>
<organism evidence="3 4">
    <name type="scientific">Aureococcus anophagefferens</name>
    <name type="common">Harmful bloom alga</name>
    <dbReference type="NCBI Taxonomy" id="44056"/>
    <lineage>
        <taxon>Eukaryota</taxon>
        <taxon>Sar</taxon>
        <taxon>Stramenopiles</taxon>
        <taxon>Ochrophyta</taxon>
        <taxon>Pelagophyceae</taxon>
        <taxon>Pelagomonadales</taxon>
        <taxon>Pelagomonadaceae</taxon>
        <taxon>Aureococcus</taxon>
    </lineage>
</organism>
<comment type="caution">
    <text evidence="3">The sequence shown here is derived from an EMBL/GenBank/DDBJ whole genome shotgun (WGS) entry which is preliminary data.</text>
</comment>
<dbReference type="Proteomes" id="UP001363151">
    <property type="component" value="Unassembled WGS sequence"/>
</dbReference>
<reference evidence="3 4" key="1">
    <citation type="submission" date="2024-03" db="EMBL/GenBank/DDBJ databases">
        <title>Aureococcus anophagefferens CCMP1851 and Kratosvirus quantuckense: Draft genome of a second virus-susceptible host strain in the model system.</title>
        <authorList>
            <person name="Chase E."/>
            <person name="Truchon A.R."/>
            <person name="Schepens W."/>
            <person name="Wilhelm S.W."/>
        </authorList>
    </citation>
    <scope>NUCLEOTIDE SEQUENCE [LARGE SCALE GENOMIC DNA]</scope>
    <source>
        <strain evidence="3 4">CCMP1851</strain>
    </source>
</reference>
<feature type="region of interest" description="Disordered" evidence="2">
    <location>
        <begin position="95"/>
        <end position="127"/>
    </location>
</feature>
<sequence length="533" mass="58373">MEEKQQQRFLKLKNKIDALAAKRAATSDPEALAAIDAELAAARAKVKKARRVGGDGATKECAVCGAPTARTVSVKGATVYWCSMACQRVGWKAAKAGLPQPNQKKKLLSEKAPEPEKTYPTEAADEDLRIQPKMERLRPKTKEVDVDFDYTPHKIDDAAGLPAVAADSAINASSYYYAHQQHQKVTHKVTTGPQRIDPSTGGDVGPAALPRVEVLGGAPASLSKPSDWDAWRASEVAFRNVDRARLRKRLAPAEPPLAPGEIDGTVAPDSDDEFEDDLEIEEVAVSAEDMARLRAGGASDDDDDDDLLVEEVQMSPEEVEKLRAGEESSDDDLQIEEVQMSPEEVEKLRAGEESSDDDLQIEEVQMSPEEVEKLRAGEESDDDDLQIEEVQMSPEEVEKLRAGDESSDDDLQIEEVQMSPEEVEKLRAGEESSDDDLQIEEVQMSPEEVEKLRAGEESSDDDLQIEEVQMSPKEVERLREDAAKDELREKKAAKKKAAARPGGFAAGDRVEICGLVAACVEIISSTRLQCELI</sequence>
<proteinExistence type="predicted"/>
<gene>
    <name evidence="3" type="ORF">SO694_00005475</name>
</gene>
<accession>A0ABR1G9J3</accession>
<keyword evidence="1" id="KW-0175">Coiled coil</keyword>
<evidence type="ECO:0000256" key="2">
    <source>
        <dbReference type="SAM" id="MobiDB-lite"/>
    </source>
</evidence>
<feature type="coiled-coil region" evidence="1">
    <location>
        <begin position="2"/>
        <end position="52"/>
    </location>
</feature>
<feature type="region of interest" description="Disordered" evidence="2">
    <location>
        <begin position="186"/>
        <end position="207"/>
    </location>
</feature>
<evidence type="ECO:0000313" key="4">
    <source>
        <dbReference type="Proteomes" id="UP001363151"/>
    </source>
</evidence>
<feature type="compositionally biased region" description="Basic and acidic residues" evidence="2">
    <location>
        <begin position="107"/>
        <end position="119"/>
    </location>
</feature>
<feature type="region of interest" description="Disordered" evidence="2">
    <location>
        <begin position="249"/>
        <end position="438"/>
    </location>
</feature>
<keyword evidence="4" id="KW-1185">Reference proteome</keyword>
<feature type="compositionally biased region" description="Acidic residues" evidence="2">
    <location>
        <begin position="299"/>
        <end position="309"/>
    </location>
</feature>
<protein>
    <submittedName>
        <fullName evidence="3">Uncharacterized protein</fullName>
    </submittedName>
</protein>
<dbReference type="EMBL" id="JBBJCI010000039">
    <property type="protein sequence ID" value="KAK7249936.1"/>
    <property type="molecule type" value="Genomic_DNA"/>
</dbReference>